<dbReference type="Proteomes" id="UP001143910">
    <property type="component" value="Unassembled WGS sequence"/>
</dbReference>
<dbReference type="EMBL" id="JANJQO010000184">
    <property type="protein sequence ID" value="KAJ2980625.1"/>
    <property type="molecule type" value="Genomic_DNA"/>
</dbReference>
<sequence>MASQTSGHDAIPDRHHINLQIVSPSVGVNRPLQFPATLTSTTIKELKGMIRDALPIRPPDEHQRLIYRGKALIRDGDSLLEILGSESTHATDLYTIHLVLKDVEQPPVPTPTIPVTASAGRQPSRQAQAFSEQNPTRPAVTGSGIHTAQQAQPHMQPRMPSPAPLAQQFPPPAAAAFQQQHQQMTSWLNQVQRDAMSRATVNQNQRGRAQAGMRGIADTTRAGGSLRDSSSRRGSPAPTHTIYRETQGPNGQSYHVETVIRSSTQSVPVNSAYSIADIQNLVRAADSGQGTYTPGAAMQRTASGASLPARSAPTILNIPPAPQQSPQVRQDLDLYLLSSPEGPRAILINNSTMDTFYTPRGTAAPAATTPGSQVTVRQWLLTPPDAPGYDDPFRDILEQPQEYPRHRLRQANAHQNQTATPTVPTVAPAHTAARAQAAAHAGALAAVPVQAQGVIPAMPQPVHGRNPMAGFGQILVRLAPHIWNIARLGLFVWLFVGPNSSWTRWFVVISAAIFVFVLGTGAFNGMGEHFWRPILRHLESLFPTLDRPQPPRTAAGAATTDNPTPAELATRLLAEHNTRWPWLFEQLRRAERAGLLFLASIAPGVAERHIANLEEEARQEERRRREAEAAAAAAIAETKRLAKENAEMTEEGGEEPQNEPDMSWLDLVERSSNIVAGFIVDAFLLVFKSHLPHITLAVDYSLTTESAAMSGGWNTIESDAGVFTSLIENLGVKDIQFEELLTLDPSELLALQPVYGVIFLFKYPTDKPYATPDGPLDGKFDHDASEKLFFATQTIQNACATQALLSVVLNHSGDNTVDIGEKLRDFREFTMVLPPEFRGEALSNSDLIRDVHNSFARSNPFIDETQHDPTAGTEDAFHFVAYTAIGGTLYELDGLQPAPIAHGACTEDEFPGTVVDVLQRRIARYEATEIRFNLLAMCRDLRVRAREFSDVELLEREERKREEWKFENALRKHNFVAFAGEVLKGVAGDRLRTGGNQGIAMWVDESLERRKTAEKARR</sequence>
<organism evidence="1 2">
    <name type="scientific">Zarea fungicola</name>
    <dbReference type="NCBI Taxonomy" id="93591"/>
    <lineage>
        <taxon>Eukaryota</taxon>
        <taxon>Fungi</taxon>
        <taxon>Dikarya</taxon>
        <taxon>Ascomycota</taxon>
        <taxon>Pezizomycotina</taxon>
        <taxon>Sordariomycetes</taxon>
        <taxon>Hypocreomycetidae</taxon>
        <taxon>Hypocreales</taxon>
        <taxon>Cordycipitaceae</taxon>
        <taxon>Zarea</taxon>
    </lineage>
</organism>
<evidence type="ECO:0000313" key="1">
    <source>
        <dbReference type="EMBL" id="KAJ2980625.1"/>
    </source>
</evidence>
<protein>
    <submittedName>
        <fullName evidence="1">Uncharacterized protein</fullName>
    </submittedName>
</protein>
<comment type="caution">
    <text evidence="1">The sequence shown here is derived from an EMBL/GenBank/DDBJ whole genome shotgun (WGS) entry which is preliminary data.</text>
</comment>
<evidence type="ECO:0000313" key="2">
    <source>
        <dbReference type="Proteomes" id="UP001143910"/>
    </source>
</evidence>
<reference evidence="1" key="1">
    <citation type="submission" date="2022-08" db="EMBL/GenBank/DDBJ databases">
        <title>Genome Sequence of Lecanicillium fungicola.</title>
        <authorList>
            <person name="Buettner E."/>
        </authorList>
    </citation>
    <scope>NUCLEOTIDE SEQUENCE</scope>
    <source>
        <strain evidence="1">Babe33</strain>
    </source>
</reference>
<accession>A0ACC1NMX1</accession>
<keyword evidence="2" id="KW-1185">Reference proteome</keyword>
<gene>
    <name evidence="1" type="ORF">NQ176_g2523</name>
</gene>
<name>A0ACC1NMX1_9HYPO</name>
<proteinExistence type="predicted"/>